<protein>
    <submittedName>
        <fullName evidence="1">Uncharacterized protein</fullName>
    </submittedName>
</protein>
<gene>
    <name evidence="1" type="ORF">D5R81_04835</name>
</gene>
<dbReference type="AlphaFoldDB" id="A0A3A6TW16"/>
<evidence type="ECO:0000313" key="2">
    <source>
        <dbReference type="Proteomes" id="UP000273022"/>
    </source>
</evidence>
<keyword evidence="2" id="KW-1185">Reference proteome</keyword>
<dbReference type="RefSeq" id="WP_121852518.1">
    <property type="nucleotide sequence ID" value="NZ_CP037952.1"/>
</dbReference>
<organism evidence="1 2">
    <name type="scientific">Parashewanella spongiae</name>
    <dbReference type="NCBI Taxonomy" id="342950"/>
    <lineage>
        <taxon>Bacteria</taxon>
        <taxon>Pseudomonadati</taxon>
        <taxon>Pseudomonadota</taxon>
        <taxon>Gammaproteobacteria</taxon>
        <taxon>Alteromonadales</taxon>
        <taxon>Shewanellaceae</taxon>
        <taxon>Parashewanella</taxon>
    </lineage>
</organism>
<name>A0A3A6TW16_9GAMM</name>
<sequence>MTKTIIEKVVADTGKDHEDVSEVVDSFLENLHKKMFEHNSKSSYFDYVHSQYFTEVSNKSFFHFLGILHTYADTQADNCTSELTKASIAHTLELSASREHWLPYIEKMQQWKKPTKD</sequence>
<evidence type="ECO:0000313" key="1">
    <source>
        <dbReference type="EMBL" id="RJY18542.1"/>
    </source>
</evidence>
<dbReference type="Proteomes" id="UP000273022">
    <property type="component" value="Unassembled WGS sequence"/>
</dbReference>
<accession>A0A3A6TW16</accession>
<dbReference type="OrthoDB" id="9156220at2"/>
<dbReference type="EMBL" id="QYYH01000020">
    <property type="protein sequence ID" value="RJY18542.1"/>
    <property type="molecule type" value="Genomic_DNA"/>
</dbReference>
<comment type="caution">
    <text evidence="1">The sequence shown here is derived from an EMBL/GenBank/DDBJ whole genome shotgun (WGS) entry which is preliminary data.</text>
</comment>
<reference evidence="1 2" key="1">
    <citation type="submission" date="2018-09" db="EMBL/GenBank/DDBJ databases">
        <title>Phylogeny of the Shewanellaceae, and recommendation for two new genera, Pseudoshewanella and Parashewanella.</title>
        <authorList>
            <person name="Wang G."/>
        </authorList>
    </citation>
    <scope>NUCLEOTIDE SEQUENCE [LARGE SCALE GENOMIC DNA]</scope>
    <source>
        <strain evidence="1 2">KCTC 22492</strain>
    </source>
</reference>
<proteinExistence type="predicted"/>